<protein>
    <submittedName>
        <fullName evidence="1">Uncharacterized protein</fullName>
    </submittedName>
</protein>
<reference evidence="1 2" key="1">
    <citation type="submission" date="2016-10" db="EMBL/GenBank/DDBJ databases">
        <authorList>
            <person name="de Groot N.N."/>
        </authorList>
    </citation>
    <scope>NUCLEOTIDE SEQUENCE [LARGE SCALE GENOMIC DNA]</scope>
    <source>
        <strain evidence="1 2">DSM 19012</strain>
    </source>
</reference>
<evidence type="ECO:0000313" key="2">
    <source>
        <dbReference type="Proteomes" id="UP000181976"/>
    </source>
</evidence>
<dbReference type="Proteomes" id="UP000181976">
    <property type="component" value="Unassembled WGS sequence"/>
</dbReference>
<proteinExistence type="predicted"/>
<accession>A0A1I1VTQ4</accession>
<dbReference type="InParanoid" id="A0A1I1VTQ4"/>
<dbReference type="EMBL" id="FONA01000003">
    <property type="protein sequence ID" value="SFD86416.1"/>
    <property type="molecule type" value="Genomic_DNA"/>
</dbReference>
<name>A0A1I1VTQ4_9BACT</name>
<dbReference type="STRING" id="385682.SAMN05444380_10366"/>
<dbReference type="AlphaFoldDB" id="A0A1I1VTQ4"/>
<gene>
    <name evidence="1" type="ORF">SAMN05444380_10366</name>
</gene>
<organism evidence="1 2">
    <name type="scientific">Thermophagus xiamenensis</name>
    <dbReference type="NCBI Taxonomy" id="385682"/>
    <lineage>
        <taxon>Bacteria</taxon>
        <taxon>Pseudomonadati</taxon>
        <taxon>Bacteroidota</taxon>
        <taxon>Bacteroidia</taxon>
        <taxon>Marinilabiliales</taxon>
        <taxon>Marinilabiliaceae</taxon>
        <taxon>Thermophagus</taxon>
    </lineage>
</organism>
<keyword evidence="2" id="KW-1185">Reference proteome</keyword>
<sequence length="61" mass="7040">MPHLPSACALLPISFYIVVTNQPHEAHFYTIFCTDIIAPSHNIFIFRQIMPYPYFKLVANS</sequence>
<evidence type="ECO:0000313" key="1">
    <source>
        <dbReference type="EMBL" id="SFD86416.1"/>
    </source>
</evidence>